<dbReference type="RefSeq" id="WP_339960878.1">
    <property type="nucleotide sequence ID" value="NZ_JAWMWH010000003.1"/>
</dbReference>
<evidence type="ECO:0000256" key="1">
    <source>
        <dbReference type="SAM" id="MobiDB-lite"/>
    </source>
</evidence>
<feature type="region of interest" description="Disordered" evidence="1">
    <location>
        <begin position="100"/>
        <end position="139"/>
    </location>
</feature>
<reference evidence="2 3" key="1">
    <citation type="submission" date="2023-10" db="EMBL/GenBank/DDBJ databases">
        <title>Nicoliella lavandulae sp. nov. isolated from Lavandula angustifolia flowers.</title>
        <authorList>
            <person name="Alcantara C."/>
            <person name="Zuniga M."/>
            <person name="Landete J.M."/>
            <person name="Monedero V."/>
        </authorList>
    </citation>
    <scope>NUCLEOTIDE SEQUENCE [LARGE SCALE GENOMIC DNA]</scope>
    <source>
        <strain evidence="2 3">Es01</strain>
    </source>
</reference>
<keyword evidence="3" id="KW-1185">Reference proteome</keyword>
<gene>
    <name evidence="2" type="ORF">R4146_07725</name>
</gene>
<comment type="caution">
    <text evidence="2">The sequence shown here is derived from an EMBL/GenBank/DDBJ whole genome shotgun (WGS) entry which is preliminary data.</text>
</comment>
<evidence type="ECO:0000313" key="3">
    <source>
        <dbReference type="Proteomes" id="UP001370590"/>
    </source>
</evidence>
<accession>A0ABU8SM97</accession>
<organism evidence="2 3">
    <name type="scientific">Nicoliella lavandulae</name>
    <dbReference type="NCBI Taxonomy" id="3082954"/>
    <lineage>
        <taxon>Bacteria</taxon>
        <taxon>Bacillati</taxon>
        <taxon>Bacillota</taxon>
        <taxon>Bacilli</taxon>
        <taxon>Lactobacillales</taxon>
        <taxon>Lactobacillaceae</taxon>
        <taxon>Nicoliella</taxon>
    </lineage>
</organism>
<evidence type="ECO:0000313" key="2">
    <source>
        <dbReference type="EMBL" id="MEJ6401030.1"/>
    </source>
</evidence>
<proteinExistence type="predicted"/>
<dbReference type="EMBL" id="JAWMWH010000003">
    <property type="protein sequence ID" value="MEJ6401030.1"/>
    <property type="molecule type" value="Genomic_DNA"/>
</dbReference>
<name>A0ABU8SM97_9LACO</name>
<dbReference type="Proteomes" id="UP001370590">
    <property type="component" value="Unassembled WGS sequence"/>
</dbReference>
<protein>
    <submittedName>
        <fullName evidence="2">Uncharacterized protein</fullName>
    </submittedName>
</protein>
<sequence length="139" mass="13982">MLKVAITNGVKDANGSYAAPTDLTSYAFIASDEKPQTAHIGGLNPGDEVADGQYYVGEFNTQAERFVGNLIKVSAFVAGGDPTPKNITVTATDDGADVTANSSAAVQSSSDAASSAPASSDSVNSANSAQPASSNVNHL</sequence>